<evidence type="ECO:0000313" key="1">
    <source>
        <dbReference type="EMBL" id="KAK9038605.1"/>
    </source>
</evidence>
<evidence type="ECO:0008006" key="3">
    <source>
        <dbReference type="Google" id="ProtNLM"/>
    </source>
</evidence>
<proteinExistence type="predicted"/>
<comment type="caution">
    <text evidence="1">The sequence shown here is derived from an EMBL/GenBank/DDBJ whole genome shotgun (WGS) entry which is preliminary data.</text>
</comment>
<organism evidence="1 2">
    <name type="scientific">Hibiscus sabdariffa</name>
    <name type="common">roselle</name>
    <dbReference type="NCBI Taxonomy" id="183260"/>
    <lineage>
        <taxon>Eukaryota</taxon>
        <taxon>Viridiplantae</taxon>
        <taxon>Streptophyta</taxon>
        <taxon>Embryophyta</taxon>
        <taxon>Tracheophyta</taxon>
        <taxon>Spermatophyta</taxon>
        <taxon>Magnoliopsida</taxon>
        <taxon>eudicotyledons</taxon>
        <taxon>Gunneridae</taxon>
        <taxon>Pentapetalae</taxon>
        <taxon>rosids</taxon>
        <taxon>malvids</taxon>
        <taxon>Malvales</taxon>
        <taxon>Malvaceae</taxon>
        <taxon>Malvoideae</taxon>
        <taxon>Hibiscus</taxon>
    </lineage>
</organism>
<evidence type="ECO:0000313" key="2">
    <source>
        <dbReference type="Proteomes" id="UP001396334"/>
    </source>
</evidence>
<dbReference type="Proteomes" id="UP001396334">
    <property type="component" value="Unassembled WGS sequence"/>
</dbReference>
<keyword evidence="2" id="KW-1185">Reference proteome</keyword>
<gene>
    <name evidence="1" type="ORF">V6N11_023464</name>
</gene>
<sequence length="87" mass="9351">MNSKTQLFSSLEQRVVITNAPRQWTLPSPGVIKVNCDVSFDASLNIAGIAAVLRDSAGSIIGGANRTTAWKPLTSFKLPRQEKGLPI</sequence>
<dbReference type="EMBL" id="JBBPBN010000005">
    <property type="protein sequence ID" value="KAK9038605.1"/>
    <property type="molecule type" value="Genomic_DNA"/>
</dbReference>
<accession>A0ABR2TMC2</accession>
<name>A0ABR2TMC2_9ROSI</name>
<reference evidence="1 2" key="1">
    <citation type="journal article" date="2024" name="G3 (Bethesda)">
        <title>Genome assembly of Hibiscus sabdariffa L. provides insights into metabolisms of medicinal natural products.</title>
        <authorList>
            <person name="Kim T."/>
        </authorList>
    </citation>
    <scope>NUCLEOTIDE SEQUENCE [LARGE SCALE GENOMIC DNA]</scope>
    <source>
        <strain evidence="1">TK-2024</strain>
        <tissue evidence="1">Old leaves</tissue>
    </source>
</reference>
<protein>
    <recommendedName>
        <fullName evidence="3">RNase H type-1 domain-containing protein</fullName>
    </recommendedName>
</protein>